<evidence type="ECO:0008006" key="5">
    <source>
        <dbReference type="Google" id="ProtNLM"/>
    </source>
</evidence>
<dbReference type="PANTHER" id="PTHR31876">
    <property type="entry name" value="COV-LIKE PROTEIN 1"/>
    <property type="match status" value="1"/>
</dbReference>
<keyword evidence="2" id="KW-1133">Transmembrane helix</keyword>
<dbReference type="OrthoDB" id="9780267at2"/>
<dbReference type="Pfam" id="PF04367">
    <property type="entry name" value="DUF502"/>
    <property type="match status" value="1"/>
</dbReference>
<proteinExistence type="predicted"/>
<dbReference type="InterPro" id="IPR007462">
    <property type="entry name" value="COV1-like"/>
</dbReference>
<evidence type="ECO:0000256" key="2">
    <source>
        <dbReference type="SAM" id="Phobius"/>
    </source>
</evidence>
<sequence>MARLLRKGKLHLLPVPRQYGQGADVESGRTGGVTRLRNYFLTGLLVAGPAGITIYITWSMVSWIDSWVKPYLPIAYNPDTYLPFRVPGYGLVVAVIVITLIGFLTANIVGASIFSFSEEMFDRMPLVRNLYKGLKQIFSSVLADKGNAFKQAALVRFPHAGIWTIGFVAGSTRGEVAERLEGGDDMLTVYVPTTPNPTGGYLVFIRREDVIILDMTVEDAAKFVISFGLVTAQSSDAAESLIRTLSRGNPRQSVTTDASERPPHSVQEPS</sequence>
<dbReference type="EMBL" id="PJNW01000002">
    <property type="protein sequence ID" value="PKR91139.1"/>
    <property type="molecule type" value="Genomic_DNA"/>
</dbReference>
<gene>
    <name evidence="3" type="ORF">CXZ10_06600</name>
</gene>
<accession>A0A2N3M2Q1</accession>
<reference evidence="3 4" key="1">
    <citation type="submission" date="2017-12" db="EMBL/GenBank/DDBJ databases">
        <title>Anaerobic carbon monoxide metabolism by Pleomorphomonas carboxyditropha sp. nov., a new mesophilic hydrogenogenic carboxidotroph.</title>
        <authorList>
            <person name="Esquivel-Elizondo S."/>
            <person name="Krajmalnik-Brown R."/>
        </authorList>
    </citation>
    <scope>NUCLEOTIDE SEQUENCE [LARGE SCALE GENOMIC DNA]</scope>
    <source>
        <strain evidence="3 4">R5-392</strain>
    </source>
</reference>
<evidence type="ECO:0000256" key="1">
    <source>
        <dbReference type="SAM" id="MobiDB-lite"/>
    </source>
</evidence>
<keyword evidence="2" id="KW-0472">Membrane</keyword>
<feature type="compositionally biased region" description="Polar residues" evidence="1">
    <location>
        <begin position="246"/>
        <end position="257"/>
    </location>
</feature>
<dbReference type="AlphaFoldDB" id="A0A2N3M2Q1"/>
<comment type="caution">
    <text evidence="3">The sequence shown here is derived from an EMBL/GenBank/DDBJ whole genome shotgun (WGS) entry which is preliminary data.</text>
</comment>
<keyword evidence="4" id="KW-1185">Reference proteome</keyword>
<feature type="transmembrane region" description="Helical" evidence="2">
    <location>
        <begin position="39"/>
        <end position="58"/>
    </location>
</feature>
<feature type="region of interest" description="Disordered" evidence="1">
    <location>
        <begin position="246"/>
        <end position="270"/>
    </location>
</feature>
<evidence type="ECO:0000313" key="3">
    <source>
        <dbReference type="EMBL" id="PKR91139.1"/>
    </source>
</evidence>
<dbReference type="PANTHER" id="PTHR31876:SF26">
    <property type="entry name" value="PROTEIN LIKE COV 2"/>
    <property type="match status" value="1"/>
</dbReference>
<protein>
    <recommendedName>
        <fullName evidence="5">DUF502 domain-containing protein</fullName>
    </recommendedName>
</protein>
<keyword evidence="2" id="KW-0812">Transmembrane</keyword>
<feature type="transmembrane region" description="Helical" evidence="2">
    <location>
        <begin position="89"/>
        <end position="114"/>
    </location>
</feature>
<dbReference type="Proteomes" id="UP000233491">
    <property type="component" value="Unassembled WGS sequence"/>
</dbReference>
<name>A0A2N3M2Q1_9HYPH</name>
<organism evidence="3 4">
    <name type="scientific">Pleomorphomonas diazotrophica</name>
    <dbReference type="NCBI Taxonomy" id="1166257"/>
    <lineage>
        <taxon>Bacteria</taxon>
        <taxon>Pseudomonadati</taxon>
        <taxon>Pseudomonadota</taxon>
        <taxon>Alphaproteobacteria</taxon>
        <taxon>Hyphomicrobiales</taxon>
        <taxon>Pleomorphomonadaceae</taxon>
        <taxon>Pleomorphomonas</taxon>
    </lineage>
</organism>
<evidence type="ECO:0000313" key="4">
    <source>
        <dbReference type="Proteomes" id="UP000233491"/>
    </source>
</evidence>